<evidence type="ECO:0000256" key="2">
    <source>
        <dbReference type="SAM" id="MobiDB-lite"/>
    </source>
</evidence>
<protein>
    <submittedName>
        <fullName evidence="4">RNI-like protein</fullName>
    </submittedName>
</protein>
<dbReference type="EMBL" id="KV921932">
    <property type="protein sequence ID" value="ORE06009.1"/>
    <property type="molecule type" value="Genomic_DNA"/>
</dbReference>
<name>A0A1X0R1X8_RHIZD</name>
<dbReference type="InterPro" id="IPR057207">
    <property type="entry name" value="FBXL15_LRR"/>
</dbReference>
<dbReference type="VEuPathDB" id="FungiDB:BCV72DRAFT_256541"/>
<dbReference type="InterPro" id="IPR006553">
    <property type="entry name" value="Leu-rich_rpt_Cys-con_subtyp"/>
</dbReference>
<dbReference type="PANTHER" id="PTHR13382:SF46">
    <property type="entry name" value="LEUCINE-RICH REPEAT-CONTAINING PROTEIN"/>
    <property type="match status" value="1"/>
</dbReference>
<evidence type="ECO:0000256" key="1">
    <source>
        <dbReference type="ARBA" id="ARBA00022786"/>
    </source>
</evidence>
<dbReference type="GO" id="GO:0005737">
    <property type="term" value="C:cytoplasm"/>
    <property type="evidence" value="ECO:0007669"/>
    <property type="project" value="TreeGrafter"/>
</dbReference>
<dbReference type="AlphaFoldDB" id="A0A1X0R1X8"/>
<dbReference type="InterPro" id="IPR050648">
    <property type="entry name" value="F-box_LRR-repeat"/>
</dbReference>
<dbReference type="PANTHER" id="PTHR13382">
    <property type="entry name" value="MITOCHONDRIAL ATP SYNTHASE COUPLING FACTOR B"/>
    <property type="match status" value="1"/>
</dbReference>
<dbReference type="Gene3D" id="3.80.10.10">
    <property type="entry name" value="Ribonuclease Inhibitor"/>
    <property type="match status" value="1"/>
</dbReference>
<organism evidence="4">
    <name type="scientific">Rhizopus microsporus var. microsporus</name>
    <dbReference type="NCBI Taxonomy" id="86635"/>
    <lineage>
        <taxon>Eukaryota</taxon>
        <taxon>Fungi</taxon>
        <taxon>Fungi incertae sedis</taxon>
        <taxon>Mucoromycota</taxon>
        <taxon>Mucoromycotina</taxon>
        <taxon>Mucoromycetes</taxon>
        <taxon>Mucorales</taxon>
        <taxon>Mucorineae</taxon>
        <taxon>Rhizopodaceae</taxon>
        <taxon>Rhizopus</taxon>
    </lineage>
</organism>
<sequence>MQPHLALCLPEILNHIFTFLIPTNLQEETKRKPYSDIYPCLFVNRLWHDNASRLIWRTVCFEDTEPGDFGTFLKFATYFRKDDALSPCPRPSLSSSSVFASLAISDSISRSSRSSSISSISSYDIDTPDDTNIPEQQEKNDLTIDSDRHTRLANYRKSLRSLTIRKIKLRSLNEPLTAIGEQATRLEHLDVYICDFFTNATLLSFIRHQSLTYLSLAGCHLISDESIVQVAQNCPRLEHLDLRACGHVSDRSITAIAMNCSRLRHLNVGRIRDREKITMESIALVAKQTQVSVLGLAGCEIGDECMQIIAKYRAAGLERVSVNSCSKISNSTIHALIRHCPNLTVFEMKECNLIDDWGAVAELVHRKVLLTLCEAQTKACHVWANTHGKSLDLKAPQK</sequence>
<dbReference type="InterPro" id="IPR032675">
    <property type="entry name" value="LRR_dom_sf"/>
</dbReference>
<accession>A0A1X0R1X8</accession>
<dbReference type="OrthoDB" id="550575at2759"/>
<dbReference type="Pfam" id="PF25372">
    <property type="entry name" value="DUF7885"/>
    <property type="match status" value="1"/>
</dbReference>
<reference evidence="4" key="1">
    <citation type="journal article" date="2016" name="Proc. Natl. Acad. Sci. U.S.A.">
        <title>Lipid metabolic changes in an early divergent fungus govern the establishment of a mutualistic symbiosis with endobacteria.</title>
        <authorList>
            <person name="Lastovetsky O.A."/>
            <person name="Gaspar M.L."/>
            <person name="Mondo S.J."/>
            <person name="LaButti K.M."/>
            <person name="Sandor L."/>
            <person name="Grigoriev I.V."/>
            <person name="Henry S.A."/>
            <person name="Pawlowska T.E."/>
        </authorList>
    </citation>
    <scope>NUCLEOTIDE SEQUENCE [LARGE SCALE GENOMIC DNA]</scope>
    <source>
        <strain evidence="4">ATCC 52814</strain>
    </source>
</reference>
<evidence type="ECO:0000313" key="4">
    <source>
        <dbReference type="EMBL" id="ORE06009.1"/>
    </source>
</evidence>
<gene>
    <name evidence="4" type="ORF">BCV72DRAFT_256541</name>
</gene>
<keyword evidence="1" id="KW-0833">Ubl conjugation pathway</keyword>
<feature type="region of interest" description="Disordered" evidence="2">
    <location>
        <begin position="118"/>
        <end position="139"/>
    </location>
</feature>
<dbReference type="SUPFAM" id="SSF52047">
    <property type="entry name" value="RNI-like"/>
    <property type="match status" value="1"/>
</dbReference>
<feature type="domain" description="F-box/LRR-repeat protein 15-like leucin rich repeat" evidence="3">
    <location>
        <begin position="181"/>
        <end position="357"/>
    </location>
</feature>
<dbReference type="Proteomes" id="UP000242414">
    <property type="component" value="Unassembled WGS sequence"/>
</dbReference>
<proteinExistence type="predicted"/>
<evidence type="ECO:0000259" key="3">
    <source>
        <dbReference type="Pfam" id="PF25372"/>
    </source>
</evidence>
<dbReference type="SMART" id="SM00367">
    <property type="entry name" value="LRR_CC"/>
    <property type="match status" value="7"/>
</dbReference>